<dbReference type="AlphaFoldDB" id="A0AAW1YI20"/>
<organism evidence="1 2">
    <name type="scientific">Rubus argutus</name>
    <name type="common">Southern blackberry</name>
    <dbReference type="NCBI Taxonomy" id="59490"/>
    <lineage>
        <taxon>Eukaryota</taxon>
        <taxon>Viridiplantae</taxon>
        <taxon>Streptophyta</taxon>
        <taxon>Embryophyta</taxon>
        <taxon>Tracheophyta</taxon>
        <taxon>Spermatophyta</taxon>
        <taxon>Magnoliopsida</taxon>
        <taxon>eudicotyledons</taxon>
        <taxon>Gunneridae</taxon>
        <taxon>Pentapetalae</taxon>
        <taxon>rosids</taxon>
        <taxon>fabids</taxon>
        <taxon>Rosales</taxon>
        <taxon>Rosaceae</taxon>
        <taxon>Rosoideae</taxon>
        <taxon>Rosoideae incertae sedis</taxon>
        <taxon>Rubus</taxon>
    </lineage>
</organism>
<reference evidence="1 2" key="1">
    <citation type="journal article" date="2023" name="G3 (Bethesda)">
        <title>A chromosome-length genome assembly and annotation of blackberry (Rubus argutus, cv. 'Hillquist').</title>
        <authorList>
            <person name="Bruna T."/>
            <person name="Aryal R."/>
            <person name="Dudchenko O."/>
            <person name="Sargent D.J."/>
            <person name="Mead D."/>
            <person name="Buti M."/>
            <person name="Cavallini A."/>
            <person name="Hytonen T."/>
            <person name="Andres J."/>
            <person name="Pham M."/>
            <person name="Weisz D."/>
            <person name="Mascagni F."/>
            <person name="Usai G."/>
            <person name="Natali L."/>
            <person name="Bassil N."/>
            <person name="Fernandez G.E."/>
            <person name="Lomsadze A."/>
            <person name="Armour M."/>
            <person name="Olukolu B."/>
            <person name="Poorten T."/>
            <person name="Britton C."/>
            <person name="Davik J."/>
            <person name="Ashrafi H."/>
            <person name="Aiden E.L."/>
            <person name="Borodovsky M."/>
            <person name="Worthington M."/>
        </authorList>
    </citation>
    <scope>NUCLEOTIDE SEQUENCE [LARGE SCALE GENOMIC DNA]</scope>
    <source>
        <strain evidence="1">PI 553951</strain>
    </source>
</reference>
<evidence type="ECO:0008006" key="3">
    <source>
        <dbReference type="Google" id="ProtNLM"/>
    </source>
</evidence>
<proteinExistence type="predicted"/>
<keyword evidence="2" id="KW-1185">Reference proteome</keyword>
<dbReference type="EMBL" id="JBEDUW010000001">
    <property type="protein sequence ID" value="KAK9948246.1"/>
    <property type="molecule type" value="Genomic_DNA"/>
</dbReference>
<evidence type="ECO:0000313" key="1">
    <source>
        <dbReference type="EMBL" id="KAK9948246.1"/>
    </source>
</evidence>
<evidence type="ECO:0000313" key="2">
    <source>
        <dbReference type="Proteomes" id="UP001457282"/>
    </source>
</evidence>
<accession>A0AAW1YI20</accession>
<name>A0AAW1YI20_RUBAR</name>
<dbReference type="Proteomes" id="UP001457282">
    <property type="component" value="Unassembled WGS sequence"/>
</dbReference>
<comment type="caution">
    <text evidence="1">The sequence shown here is derived from an EMBL/GenBank/DDBJ whole genome shotgun (WGS) entry which is preliminary data.</text>
</comment>
<sequence length="207" mass="24118">MHKRNTINALKHDVDGFIIRTINFFISMVLEIHITDKLAFARAHNVQIMPGTSYHCTYRVQYRIDALRPFEKIIICIRNKSLLHALVFLAELIYQIQKSLKPEESHVWKGKGVLCGGLEDGRRLLVYEYFCNGSLDSHLYGKDQRPFKMYLVELVTGRKAMDINKPKGQQCLSEYMGMRDPHSRPRISVEVLRILEGDDIPMNFNHR</sequence>
<gene>
    <name evidence="1" type="ORF">M0R45_003831</name>
</gene>
<protein>
    <recommendedName>
        <fullName evidence="3">Serine-threonine/tyrosine-protein kinase catalytic domain-containing protein</fullName>
    </recommendedName>
</protein>